<evidence type="ECO:0000313" key="10">
    <source>
        <dbReference type="Proteomes" id="UP001201397"/>
    </source>
</evidence>
<dbReference type="EMBL" id="JAKKDL010000004">
    <property type="protein sequence ID" value="MCF7529651.1"/>
    <property type="molecule type" value="Genomic_DNA"/>
</dbReference>
<keyword evidence="6" id="KW-0472">Membrane</keyword>
<evidence type="ECO:0000256" key="4">
    <source>
        <dbReference type="ARBA" id="ARBA00022452"/>
    </source>
</evidence>
<accession>A0AAW5AD80</accession>
<keyword evidence="3" id="KW-0813">Transport</keyword>
<gene>
    <name evidence="8" type="ORF">L4H06_00865</name>
    <name evidence="9" type="ORF">L4H06_05380</name>
</gene>
<evidence type="ECO:0000256" key="6">
    <source>
        <dbReference type="ARBA" id="ARBA00023136"/>
    </source>
</evidence>
<dbReference type="PANTHER" id="PTHR30026:SF20">
    <property type="entry name" value="OUTER MEMBRANE PROTEIN TOLC"/>
    <property type="match status" value="1"/>
</dbReference>
<comment type="caution">
    <text evidence="9">The sequence shown here is derived from an EMBL/GenBank/DDBJ whole genome shotgun (WGS) entry which is preliminary data.</text>
</comment>
<evidence type="ECO:0000256" key="5">
    <source>
        <dbReference type="ARBA" id="ARBA00022692"/>
    </source>
</evidence>
<dbReference type="GO" id="GO:1990281">
    <property type="term" value="C:efflux pump complex"/>
    <property type="evidence" value="ECO:0007669"/>
    <property type="project" value="TreeGrafter"/>
</dbReference>
<reference evidence="9" key="1">
    <citation type="submission" date="2022-01" db="EMBL/GenBank/DDBJ databases">
        <title>Neisseria sp. ZJ104.</title>
        <authorList>
            <person name="Yang C."/>
        </authorList>
    </citation>
    <scope>NUCLEOTIDE SEQUENCE</scope>
    <source>
        <strain evidence="9">ZJ104</strain>
    </source>
</reference>
<proteinExistence type="inferred from homology"/>
<dbReference type="EMBL" id="JAKKDL010000001">
    <property type="protein sequence ID" value="MCF7528793.1"/>
    <property type="molecule type" value="Genomic_DNA"/>
</dbReference>
<organism evidence="9 10">
    <name type="scientific">Neisseria lisongii</name>
    <dbReference type="NCBI Taxonomy" id="2912188"/>
    <lineage>
        <taxon>Bacteria</taxon>
        <taxon>Pseudomonadati</taxon>
        <taxon>Pseudomonadota</taxon>
        <taxon>Betaproteobacteria</taxon>
        <taxon>Neisseriales</taxon>
        <taxon>Neisseriaceae</taxon>
        <taxon>Neisseria</taxon>
    </lineage>
</organism>
<keyword evidence="4" id="KW-1134">Transmembrane beta strand</keyword>
<dbReference type="GO" id="GO:0015562">
    <property type="term" value="F:efflux transmembrane transporter activity"/>
    <property type="evidence" value="ECO:0007669"/>
    <property type="project" value="InterPro"/>
</dbReference>
<evidence type="ECO:0000256" key="3">
    <source>
        <dbReference type="ARBA" id="ARBA00022448"/>
    </source>
</evidence>
<dbReference type="Gene3D" id="1.20.1600.10">
    <property type="entry name" value="Outer membrane efflux proteins (OEP)"/>
    <property type="match status" value="1"/>
</dbReference>
<evidence type="ECO:0000313" key="9">
    <source>
        <dbReference type="EMBL" id="MCF7529651.1"/>
    </source>
</evidence>
<dbReference type="InterPro" id="IPR051906">
    <property type="entry name" value="TolC-like"/>
</dbReference>
<dbReference type="RefSeq" id="WP_237092162.1">
    <property type="nucleotide sequence ID" value="NZ_JAKKDL010000001.1"/>
</dbReference>
<dbReference type="GO" id="GO:0009279">
    <property type="term" value="C:cell outer membrane"/>
    <property type="evidence" value="ECO:0007669"/>
    <property type="project" value="UniProtKB-SubCell"/>
</dbReference>
<keyword evidence="5" id="KW-0812">Transmembrane</keyword>
<sequence>MPTLHSIRLKPSASGRRIFKQAALLSALWTALLPSAYAYDLQDILKKSLQSDPTVLEAKANEEAAKSTVKATKAGHYPVLSLTGVQVLVDEHKSNQDDMDGGLGVRGNLNLYSWGGIEASVRRDKSKSEYFHYKYFETQEQLGGEIGRLYLSALRAKDLLQINRQSLVRHNNLLKDLNVIVKYDAGRRSELIEARARQLEVQSAIVQQTRAMELALSRLSLYTQTKLTAEDLQDPFRNYRAAMLVAEFHNPDQNLNPSYRAQLAEQNSVREEWKVSKSRRLPSINLEGSANRSRKQLYVNLSWDIFDMASRHNVEKNAQNLIAAEAKSEQIVRDAREKGQTAEIDMQQSEQRADLSAQHIAAQKDVVKTYELQFKIARRTLTDVLGAYNELSRIEQEHVTARNDFRDAALTYLVTQSQIANWAGVHAENQDEAAAETP</sequence>
<protein>
    <submittedName>
        <fullName evidence="9">TolC family protein</fullName>
    </submittedName>
</protein>
<dbReference type="PANTHER" id="PTHR30026">
    <property type="entry name" value="OUTER MEMBRANE PROTEIN TOLC"/>
    <property type="match status" value="1"/>
</dbReference>
<comment type="subcellular location">
    <subcellularLocation>
        <location evidence="1">Cell outer membrane</location>
    </subcellularLocation>
</comment>
<dbReference type="SUPFAM" id="SSF56954">
    <property type="entry name" value="Outer membrane efflux proteins (OEP)"/>
    <property type="match status" value="1"/>
</dbReference>
<evidence type="ECO:0000313" key="8">
    <source>
        <dbReference type="EMBL" id="MCF7528793.1"/>
    </source>
</evidence>
<dbReference type="Proteomes" id="UP001201397">
    <property type="component" value="Unassembled WGS sequence"/>
</dbReference>
<dbReference type="GO" id="GO:0015288">
    <property type="term" value="F:porin activity"/>
    <property type="evidence" value="ECO:0007669"/>
    <property type="project" value="TreeGrafter"/>
</dbReference>
<dbReference type="AlphaFoldDB" id="A0AAW5AD80"/>
<name>A0AAW5AD80_9NEIS</name>
<keyword evidence="7" id="KW-0998">Cell outer membrane</keyword>
<evidence type="ECO:0000256" key="7">
    <source>
        <dbReference type="ARBA" id="ARBA00023237"/>
    </source>
</evidence>
<evidence type="ECO:0000256" key="2">
    <source>
        <dbReference type="ARBA" id="ARBA00007613"/>
    </source>
</evidence>
<evidence type="ECO:0000256" key="1">
    <source>
        <dbReference type="ARBA" id="ARBA00004442"/>
    </source>
</evidence>
<comment type="similarity">
    <text evidence="2">Belongs to the outer membrane factor (OMF) (TC 1.B.17) family.</text>
</comment>
<dbReference type="InterPro" id="IPR003423">
    <property type="entry name" value="OMP_efflux"/>
</dbReference>
<dbReference type="Pfam" id="PF02321">
    <property type="entry name" value="OEP"/>
    <property type="match status" value="2"/>
</dbReference>